<feature type="transmembrane region" description="Helical" evidence="9">
    <location>
        <begin position="26"/>
        <end position="46"/>
    </location>
</feature>
<dbReference type="InterPro" id="IPR004770">
    <property type="entry name" value="Na/H_antiport_NhaC"/>
</dbReference>
<sequence length="536" mass="57728">MQRRCRHCRAADGNLPLCLQPGGVPAVHSGFLGFTLWFIGILYRIYRTFAAAKQRYGTMNSENKIPSPLVSLLPITFLVGMLFATIHTFGSDALSGGSQVSLLATTALCIFIGMAFYRIPWKDYELAITNNVAGVTTALIILLIIGALSGTWMVSGVVPTLIYYGMQIIHPDFFLTSTCVICALVSVMTGSSWTTIATIGIALLGIGKAQGFEEGWIAGAIISGAYFGDKISPLSDTTVLASSVTDTPLFSHIRYMMITTIPSLAITLVIFTVMGLTHETSGTEQIAAFTAALDAKFHITPWLLAVPIVTGILIARRIPSIITLFLSTMLAGIFALIFQPGLLLEIAGDDNIFKGIMTTFYGSTGLQTGSDMLTELIATRGMSGMMNTIWLILCAMCFGGTMTASGMLGSITSVFVRFMRNTVSMVASTVCSGLFLNLATADQYISIILTGNMFSNIYDKKGYESRLLSRTTEDAVTVTSPLIPWNTCGMTQATILSVPTLTYLPYCFFNLVSPLMSIFIATVGYKIIKKPVNNPG</sequence>
<reference evidence="11 12" key="1">
    <citation type="submission" date="2011-02" db="EMBL/GenBank/DDBJ databases">
        <authorList>
            <person name="Weinstock G."/>
            <person name="Sodergren E."/>
            <person name="Clifton S."/>
            <person name="Fulton L."/>
            <person name="Fulton B."/>
            <person name="Courtney L."/>
            <person name="Fronick C."/>
            <person name="Harrison M."/>
            <person name="Strong C."/>
            <person name="Farmer C."/>
            <person name="Delahaunty K."/>
            <person name="Markovic C."/>
            <person name="Hall O."/>
            <person name="Minx P."/>
            <person name="Tomlinson C."/>
            <person name="Mitreva M."/>
            <person name="Hou S."/>
            <person name="Chen J."/>
            <person name="Wollam A."/>
            <person name="Pepin K.H."/>
            <person name="Johnson M."/>
            <person name="Bhonagiri V."/>
            <person name="Zhang X."/>
            <person name="Suruliraj S."/>
            <person name="Warren W."/>
            <person name="Chinwalla A."/>
            <person name="Mardis E.R."/>
            <person name="Wilson R.K."/>
        </authorList>
    </citation>
    <scope>NUCLEOTIDE SEQUENCE [LARGE SCALE GENOMIC DNA]</scope>
    <source>
        <strain evidence="11 12">YIT 12057</strain>
    </source>
</reference>
<dbReference type="NCBIfam" id="TIGR00931">
    <property type="entry name" value="antiport_nhaC"/>
    <property type="match status" value="1"/>
</dbReference>
<keyword evidence="2" id="KW-0813">Transport</keyword>
<comment type="caution">
    <text evidence="11">The sequence shown here is derived from an EMBL/GenBank/DDBJ whole genome shotgun (WGS) entry which is preliminary data.</text>
</comment>
<accession>F3PQ59</accession>
<keyword evidence="4" id="KW-1003">Cell membrane</keyword>
<dbReference type="Pfam" id="PF03553">
    <property type="entry name" value="Na_H_antiporter"/>
    <property type="match status" value="1"/>
</dbReference>
<feature type="domain" description="Na+/H+ antiporter NhaC-like C-terminal" evidence="10">
    <location>
        <begin position="224"/>
        <end position="524"/>
    </location>
</feature>
<evidence type="ECO:0000256" key="5">
    <source>
        <dbReference type="ARBA" id="ARBA00022692"/>
    </source>
</evidence>
<proteinExistence type="inferred from homology"/>
<dbReference type="InterPro" id="IPR018461">
    <property type="entry name" value="Na/H_Antiport_NhaC-like_C"/>
</dbReference>
<feature type="transmembrane region" description="Helical" evidence="9">
    <location>
        <begin position="423"/>
        <end position="445"/>
    </location>
</feature>
<dbReference type="EMBL" id="AFBN01000013">
    <property type="protein sequence ID" value="EGF59101.1"/>
    <property type="molecule type" value="Genomic_DNA"/>
</dbReference>
<evidence type="ECO:0000256" key="7">
    <source>
        <dbReference type="ARBA" id="ARBA00023136"/>
    </source>
</evidence>
<keyword evidence="12" id="KW-1185">Reference proteome</keyword>
<dbReference type="PANTHER" id="PTHR33451:SF3">
    <property type="entry name" value="MALATE-2H(+)_NA(+)-LACTATE ANTIPORTER"/>
    <property type="match status" value="1"/>
</dbReference>
<dbReference type="PANTHER" id="PTHR33451">
    <property type="entry name" value="MALATE-2H(+)/NA(+)-LACTATE ANTIPORTER"/>
    <property type="match status" value="1"/>
</dbReference>
<dbReference type="eggNOG" id="COG1757">
    <property type="taxonomic scope" value="Bacteria"/>
</dbReference>
<evidence type="ECO:0000313" key="12">
    <source>
        <dbReference type="Proteomes" id="UP000003416"/>
    </source>
</evidence>
<evidence type="ECO:0000256" key="8">
    <source>
        <dbReference type="ARBA" id="ARBA00038435"/>
    </source>
</evidence>
<comment type="similarity">
    <text evidence="8">Belongs to the NhaC Na(+)/H(+) (TC 2.A.35) antiporter family.</text>
</comment>
<evidence type="ECO:0000313" key="11">
    <source>
        <dbReference type="EMBL" id="EGF59101.1"/>
    </source>
</evidence>
<keyword evidence="5 9" id="KW-0812">Transmembrane</keyword>
<feature type="transmembrane region" description="Helical" evidence="9">
    <location>
        <begin position="297"/>
        <end position="315"/>
    </location>
</feature>
<feature type="transmembrane region" description="Helical" evidence="9">
    <location>
        <begin position="322"/>
        <end position="344"/>
    </location>
</feature>
<evidence type="ECO:0000256" key="1">
    <source>
        <dbReference type="ARBA" id="ARBA00004651"/>
    </source>
</evidence>
<feature type="transmembrane region" description="Helical" evidence="9">
    <location>
        <begin position="101"/>
        <end position="120"/>
    </location>
</feature>
<evidence type="ECO:0000256" key="2">
    <source>
        <dbReference type="ARBA" id="ARBA00022448"/>
    </source>
</evidence>
<feature type="transmembrane region" description="Helical" evidence="9">
    <location>
        <begin position="255"/>
        <end position="277"/>
    </location>
</feature>
<dbReference type="Proteomes" id="UP000003416">
    <property type="component" value="Unassembled WGS sequence"/>
</dbReference>
<evidence type="ECO:0000256" key="3">
    <source>
        <dbReference type="ARBA" id="ARBA00022449"/>
    </source>
</evidence>
<organism evidence="11 12">
    <name type="scientific">Bacteroides fluxus YIT 12057</name>
    <dbReference type="NCBI Taxonomy" id="763034"/>
    <lineage>
        <taxon>Bacteria</taxon>
        <taxon>Pseudomonadati</taxon>
        <taxon>Bacteroidota</taxon>
        <taxon>Bacteroidia</taxon>
        <taxon>Bacteroidales</taxon>
        <taxon>Bacteroidaceae</taxon>
        <taxon>Bacteroides</taxon>
    </lineage>
</organism>
<gene>
    <name evidence="11" type="ORF">HMPREF9446_00851</name>
</gene>
<dbReference type="AlphaFoldDB" id="F3PQ59"/>
<evidence type="ECO:0000256" key="4">
    <source>
        <dbReference type="ARBA" id="ARBA00022475"/>
    </source>
</evidence>
<evidence type="ECO:0000256" key="6">
    <source>
        <dbReference type="ARBA" id="ARBA00022989"/>
    </source>
</evidence>
<comment type="subcellular location">
    <subcellularLocation>
        <location evidence="1">Cell membrane</location>
        <topology evidence="1">Multi-pass membrane protein</topology>
    </subcellularLocation>
</comment>
<feature type="transmembrane region" description="Helical" evidence="9">
    <location>
        <begin position="67"/>
        <end position="89"/>
    </location>
</feature>
<keyword evidence="3" id="KW-0050">Antiport</keyword>
<keyword evidence="6 9" id="KW-1133">Transmembrane helix</keyword>
<feature type="transmembrane region" description="Helical" evidence="9">
    <location>
        <begin position="389"/>
        <end position="416"/>
    </location>
</feature>
<feature type="transmembrane region" description="Helical" evidence="9">
    <location>
        <begin position="503"/>
        <end position="525"/>
    </location>
</feature>
<dbReference type="GO" id="GO:0005886">
    <property type="term" value="C:plasma membrane"/>
    <property type="evidence" value="ECO:0007669"/>
    <property type="project" value="UniProtKB-SubCell"/>
</dbReference>
<dbReference type="STRING" id="763034.HMPREF9446_00851"/>
<feature type="transmembrane region" description="Helical" evidence="9">
    <location>
        <begin position="132"/>
        <end position="153"/>
    </location>
</feature>
<keyword evidence="7 9" id="KW-0472">Membrane</keyword>
<dbReference type="HOGENOM" id="CLU_033405_1_0_10"/>
<dbReference type="GO" id="GO:0015297">
    <property type="term" value="F:antiporter activity"/>
    <property type="evidence" value="ECO:0007669"/>
    <property type="project" value="UniProtKB-KW"/>
</dbReference>
<feature type="transmembrane region" description="Helical" evidence="9">
    <location>
        <begin position="173"/>
        <end position="206"/>
    </location>
</feature>
<evidence type="ECO:0000256" key="9">
    <source>
        <dbReference type="SAM" id="Phobius"/>
    </source>
</evidence>
<name>F3PQ59_9BACE</name>
<dbReference type="InterPro" id="IPR052180">
    <property type="entry name" value="NhaC_Na-H+_Antiporter"/>
</dbReference>
<evidence type="ECO:0000259" key="10">
    <source>
        <dbReference type="Pfam" id="PF03553"/>
    </source>
</evidence>
<protein>
    <submittedName>
        <fullName evidence="11">Na+/H+ antiporter NhaC</fullName>
    </submittedName>
</protein>